<organism evidence="2 3">
    <name type="scientific">Solibaculum intestinale</name>
    <dbReference type="NCBI Taxonomy" id="3133165"/>
    <lineage>
        <taxon>Bacteria</taxon>
        <taxon>Bacillati</taxon>
        <taxon>Bacillota</taxon>
        <taxon>Clostridia</taxon>
        <taxon>Eubacteriales</taxon>
        <taxon>Oscillospiraceae</taxon>
        <taxon>Solibaculum</taxon>
    </lineage>
</organism>
<dbReference type="Gene3D" id="3.30.160.250">
    <property type="match status" value="1"/>
</dbReference>
<feature type="domain" description="HicB-like antitoxin of toxin-antitoxin system" evidence="1">
    <location>
        <begin position="11"/>
        <end position="119"/>
    </location>
</feature>
<accession>A0ABV1E1R6</accession>
<dbReference type="InterPro" id="IPR035069">
    <property type="entry name" value="TTHA1013/TTHA0281-like"/>
</dbReference>
<evidence type="ECO:0000313" key="3">
    <source>
        <dbReference type="Proteomes" id="UP001489509"/>
    </source>
</evidence>
<name>A0ABV1E1R6_9FIRM</name>
<dbReference type="InterPro" id="IPR031807">
    <property type="entry name" value="HicB-like"/>
</dbReference>
<evidence type="ECO:0000259" key="1">
    <source>
        <dbReference type="Pfam" id="PF15919"/>
    </source>
</evidence>
<dbReference type="Pfam" id="PF15919">
    <property type="entry name" value="HicB_lk_antitox"/>
    <property type="match status" value="1"/>
</dbReference>
<protein>
    <submittedName>
        <fullName evidence="2">Type II toxin-antitoxin system HicB family antitoxin</fullName>
    </submittedName>
</protein>
<dbReference type="EMBL" id="JBBMFD010000020">
    <property type="protein sequence ID" value="MEQ2441232.1"/>
    <property type="molecule type" value="Genomic_DNA"/>
</dbReference>
<gene>
    <name evidence="2" type="ORF">WMO26_10385</name>
</gene>
<dbReference type="Proteomes" id="UP001489509">
    <property type="component" value="Unassembled WGS sequence"/>
</dbReference>
<keyword evidence="3" id="KW-1185">Reference proteome</keyword>
<sequence length="128" mass="14003">MYSYIAVFTFADDGISIEFPDLPGCLPCAQTGDEAMRNAKKALGLHLYGMEQDGDVIPNPTPINKIHTAENEVAVLVSVYMPAIRDKAQTASVKKTLTVPTWLNDMAEKEGINFSQALQSVLKSMLLK</sequence>
<comment type="caution">
    <text evidence="2">The sequence shown here is derived from an EMBL/GenBank/DDBJ whole genome shotgun (WGS) entry which is preliminary data.</text>
</comment>
<dbReference type="SUPFAM" id="SSF143100">
    <property type="entry name" value="TTHA1013/TTHA0281-like"/>
    <property type="match status" value="1"/>
</dbReference>
<reference evidence="2 3" key="1">
    <citation type="submission" date="2024-03" db="EMBL/GenBank/DDBJ databases">
        <title>Human intestinal bacterial collection.</title>
        <authorList>
            <person name="Pauvert C."/>
            <person name="Hitch T.C.A."/>
            <person name="Clavel T."/>
        </authorList>
    </citation>
    <scope>NUCLEOTIDE SEQUENCE [LARGE SCALE GENOMIC DNA]</scope>
    <source>
        <strain evidence="2 3">CLA-JM-H44</strain>
    </source>
</reference>
<dbReference type="RefSeq" id="WP_349220280.1">
    <property type="nucleotide sequence ID" value="NZ_JBBMFD010000020.1"/>
</dbReference>
<proteinExistence type="predicted"/>
<evidence type="ECO:0000313" key="2">
    <source>
        <dbReference type="EMBL" id="MEQ2441232.1"/>
    </source>
</evidence>